<dbReference type="SUPFAM" id="SSF57701">
    <property type="entry name" value="Zn2/Cys6 DNA-binding domain"/>
    <property type="match status" value="1"/>
</dbReference>
<dbReference type="GO" id="GO:0008270">
    <property type="term" value="F:zinc ion binding"/>
    <property type="evidence" value="ECO:0007669"/>
    <property type="project" value="InterPro"/>
</dbReference>
<dbReference type="PANTHER" id="PTHR47338:SF29">
    <property type="entry name" value="ZN(2)-C6 FUNGAL-TYPE DOMAIN-CONTAINING PROTEIN"/>
    <property type="match status" value="1"/>
</dbReference>
<evidence type="ECO:0000256" key="1">
    <source>
        <dbReference type="ARBA" id="ARBA00004123"/>
    </source>
</evidence>
<dbReference type="HOGENOM" id="CLU_022337_1_1_1"/>
<proteinExistence type="predicted"/>
<feature type="region of interest" description="Disordered" evidence="6">
    <location>
        <begin position="72"/>
        <end position="95"/>
    </location>
</feature>
<dbReference type="GO" id="GO:0005634">
    <property type="term" value="C:nucleus"/>
    <property type="evidence" value="ECO:0007669"/>
    <property type="project" value="UniProtKB-SubCell"/>
</dbReference>
<evidence type="ECO:0000313" key="8">
    <source>
        <dbReference type="EMBL" id="KIK57073.1"/>
    </source>
</evidence>
<evidence type="ECO:0000313" key="9">
    <source>
        <dbReference type="Proteomes" id="UP000053593"/>
    </source>
</evidence>
<dbReference type="Proteomes" id="UP000053593">
    <property type="component" value="Unassembled WGS sequence"/>
</dbReference>
<sequence>MSAPLASGAACVRCRERKIKCSGTQPVCIQCRRANVADDCEYVARSQRSRVTILQEDIDRLHARLRELEGGSSSEVHLHQPYSQAPIQDDNSLEPSTETKRRLLDIFLESTYEIGFTLNPARFRSSALLPYPLGHYARPTKALMSIVYVWGIHLSQDPSLRQLQENHLTLASRELASSLSGSHPNKIIHSIQAEILLARYLFSTGKVLEAKYHLSRAMSLGVGSGLNKIRSNQTPTRMSSALGVSHLPPAIDSIEEGDRIMTCWTGFTLDKLWAAALDTSSDMICPAQIPGAQTDTPWPQEPEVYEQGGNFASGGYSFTTVNFITETATSDRGDSTQAILAKAAYCWERAADLAKDDPGTIGRCPS</sequence>
<dbReference type="InterPro" id="IPR036864">
    <property type="entry name" value="Zn2-C6_fun-type_DNA-bd_sf"/>
</dbReference>
<dbReference type="GO" id="GO:0003677">
    <property type="term" value="F:DNA binding"/>
    <property type="evidence" value="ECO:0007669"/>
    <property type="project" value="InterPro"/>
</dbReference>
<gene>
    <name evidence="8" type="ORF">GYMLUDRAFT_173347</name>
</gene>
<dbReference type="SMART" id="SM00066">
    <property type="entry name" value="GAL4"/>
    <property type="match status" value="1"/>
</dbReference>
<evidence type="ECO:0000256" key="6">
    <source>
        <dbReference type="SAM" id="MobiDB-lite"/>
    </source>
</evidence>
<evidence type="ECO:0000256" key="5">
    <source>
        <dbReference type="ARBA" id="ARBA00023242"/>
    </source>
</evidence>
<dbReference type="PANTHER" id="PTHR47338">
    <property type="entry name" value="ZN(II)2CYS6 TRANSCRIPTION FACTOR (EUROFUNG)-RELATED"/>
    <property type="match status" value="1"/>
</dbReference>
<dbReference type="PROSITE" id="PS00463">
    <property type="entry name" value="ZN2_CY6_FUNGAL_1"/>
    <property type="match status" value="1"/>
</dbReference>
<keyword evidence="4" id="KW-0804">Transcription</keyword>
<dbReference type="AlphaFoldDB" id="A0A0D0CP70"/>
<dbReference type="GO" id="GO:0000981">
    <property type="term" value="F:DNA-binding transcription factor activity, RNA polymerase II-specific"/>
    <property type="evidence" value="ECO:0007669"/>
    <property type="project" value="InterPro"/>
</dbReference>
<dbReference type="GO" id="GO:0006351">
    <property type="term" value="P:DNA-templated transcription"/>
    <property type="evidence" value="ECO:0007669"/>
    <property type="project" value="InterPro"/>
</dbReference>
<dbReference type="EMBL" id="KN834793">
    <property type="protein sequence ID" value="KIK57073.1"/>
    <property type="molecule type" value="Genomic_DNA"/>
</dbReference>
<evidence type="ECO:0000259" key="7">
    <source>
        <dbReference type="PROSITE" id="PS50048"/>
    </source>
</evidence>
<dbReference type="PROSITE" id="PS50048">
    <property type="entry name" value="ZN2_CY6_FUNGAL_2"/>
    <property type="match status" value="1"/>
</dbReference>
<name>A0A0D0CP70_9AGAR</name>
<reference evidence="8 9" key="1">
    <citation type="submission" date="2014-04" db="EMBL/GenBank/DDBJ databases">
        <title>Evolutionary Origins and Diversification of the Mycorrhizal Mutualists.</title>
        <authorList>
            <consortium name="DOE Joint Genome Institute"/>
            <consortium name="Mycorrhizal Genomics Consortium"/>
            <person name="Kohler A."/>
            <person name="Kuo A."/>
            <person name="Nagy L.G."/>
            <person name="Floudas D."/>
            <person name="Copeland A."/>
            <person name="Barry K.W."/>
            <person name="Cichocki N."/>
            <person name="Veneault-Fourrey C."/>
            <person name="LaButti K."/>
            <person name="Lindquist E.A."/>
            <person name="Lipzen A."/>
            <person name="Lundell T."/>
            <person name="Morin E."/>
            <person name="Murat C."/>
            <person name="Riley R."/>
            <person name="Ohm R."/>
            <person name="Sun H."/>
            <person name="Tunlid A."/>
            <person name="Henrissat B."/>
            <person name="Grigoriev I.V."/>
            <person name="Hibbett D.S."/>
            <person name="Martin F."/>
        </authorList>
    </citation>
    <scope>NUCLEOTIDE SEQUENCE [LARGE SCALE GENOMIC DNA]</scope>
    <source>
        <strain evidence="8 9">FD-317 M1</strain>
    </source>
</reference>
<keyword evidence="5" id="KW-0539">Nucleus</keyword>
<dbReference type="InterPro" id="IPR050815">
    <property type="entry name" value="TF_fung"/>
</dbReference>
<comment type="subcellular location">
    <subcellularLocation>
        <location evidence="1">Nucleus</location>
    </subcellularLocation>
</comment>
<dbReference type="OrthoDB" id="2309723at2759"/>
<dbReference type="CDD" id="cd12148">
    <property type="entry name" value="fungal_TF_MHR"/>
    <property type="match status" value="1"/>
</dbReference>
<keyword evidence="9" id="KW-1185">Reference proteome</keyword>
<keyword evidence="2" id="KW-0479">Metal-binding</keyword>
<evidence type="ECO:0000256" key="4">
    <source>
        <dbReference type="ARBA" id="ARBA00023163"/>
    </source>
</evidence>
<feature type="domain" description="Zn(2)-C6 fungal-type" evidence="7">
    <location>
        <begin position="10"/>
        <end position="42"/>
    </location>
</feature>
<dbReference type="InterPro" id="IPR007219">
    <property type="entry name" value="XnlR_reg_dom"/>
</dbReference>
<organism evidence="8 9">
    <name type="scientific">Collybiopsis luxurians FD-317 M1</name>
    <dbReference type="NCBI Taxonomy" id="944289"/>
    <lineage>
        <taxon>Eukaryota</taxon>
        <taxon>Fungi</taxon>
        <taxon>Dikarya</taxon>
        <taxon>Basidiomycota</taxon>
        <taxon>Agaricomycotina</taxon>
        <taxon>Agaricomycetes</taxon>
        <taxon>Agaricomycetidae</taxon>
        <taxon>Agaricales</taxon>
        <taxon>Marasmiineae</taxon>
        <taxon>Omphalotaceae</taxon>
        <taxon>Collybiopsis</taxon>
        <taxon>Collybiopsis luxurians</taxon>
    </lineage>
</organism>
<keyword evidence="3" id="KW-0805">Transcription regulation</keyword>
<protein>
    <recommendedName>
        <fullName evidence="7">Zn(2)-C6 fungal-type domain-containing protein</fullName>
    </recommendedName>
</protein>
<dbReference type="CDD" id="cd00067">
    <property type="entry name" value="GAL4"/>
    <property type="match status" value="1"/>
</dbReference>
<dbReference type="Pfam" id="PF04082">
    <property type="entry name" value="Fungal_trans"/>
    <property type="match status" value="1"/>
</dbReference>
<evidence type="ECO:0000256" key="2">
    <source>
        <dbReference type="ARBA" id="ARBA00022723"/>
    </source>
</evidence>
<dbReference type="Gene3D" id="4.10.240.10">
    <property type="entry name" value="Zn(2)-C6 fungal-type DNA-binding domain"/>
    <property type="match status" value="1"/>
</dbReference>
<dbReference type="InterPro" id="IPR001138">
    <property type="entry name" value="Zn2Cys6_DnaBD"/>
</dbReference>
<dbReference type="Pfam" id="PF00172">
    <property type="entry name" value="Zn_clus"/>
    <property type="match status" value="1"/>
</dbReference>
<accession>A0A0D0CP70</accession>
<evidence type="ECO:0000256" key="3">
    <source>
        <dbReference type="ARBA" id="ARBA00023015"/>
    </source>
</evidence>